<comment type="caution">
    <text evidence="3">The sequence shown here is derived from an EMBL/GenBank/DDBJ whole genome shotgun (WGS) entry which is preliminary data.</text>
</comment>
<dbReference type="AlphaFoldDB" id="A0A261XWR3"/>
<dbReference type="InterPro" id="IPR036812">
    <property type="entry name" value="NAD(P)_OxRdtase_dom_sf"/>
</dbReference>
<evidence type="ECO:0000313" key="4">
    <source>
        <dbReference type="Proteomes" id="UP000242875"/>
    </source>
</evidence>
<organism evidence="3 4">
    <name type="scientific">Bifiguratus adelaidae</name>
    <dbReference type="NCBI Taxonomy" id="1938954"/>
    <lineage>
        <taxon>Eukaryota</taxon>
        <taxon>Fungi</taxon>
        <taxon>Fungi incertae sedis</taxon>
        <taxon>Mucoromycota</taxon>
        <taxon>Mucoromycotina</taxon>
        <taxon>Endogonomycetes</taxon>
        <taxon>Endogonales</taxon>
        <taxon>Endogonales incertae sedis</taxon>
        <taxon>Bifiguratus</taxon>
    </lineage>
</organism>
<evidence type="ECO:0000313" key="3">
    <source>
        <dbReference type="EMBL" id="OZJ02815.1"/>
    </source>
</evidence>
<protein>
    <recommendedName>
        <fullName evidence="2">NADP-dependent oxidoreductase domain-containing protein</fullName>
    </recommendedName>
</protein>
<keyword evidence="1" id="KW-0560">Oxidoreductase</keyword>
<proteinExistence type="predicted"/>
<reference evidence="3 4" key="1">
    <citation type="journal article" date="2017" name="Mycologia">
        <title>Bifiguratus adelaidae, gen. et sp. nov., a new member of Mucoromycotina in endophytic and soil-dwelling habitats.</title>
        <authorList>
            <person name="Torres-Cruz T.J."/>
            <person name="Billingsley Tobias T.L."/>
            <person name="Almatruk M."/>
            <person name="Hesse C."/>
            <person name="Kuske C.R."/>
            <person name="Desiro A."/>
            <person name="Benucci G.M."/>
            <person name="Bonito G."/>
            <person name="Stajich J.E."/>
            <person name="Dunlap C."/>
            <person name="Arnold A.E."/>
            <person name="Porras-Alfaro A."/>
        </authorList>
    </citation>
    <scope>NUCLEOTIDE SEQUENCE [LARGE SCALE GENOMIC DNA]</scope>
    <source>
        <strain evidence="3 4">AZ0501</strain>
    </source>
</reference>
<accession>A0A261XWR3</accession>
<feature type="domain" description="NADP-dependent oxidoreductase" evidence="2">
    <location>
        <begin position="20"/>
        <end position="324"/>
    </location>
</feature>
<evidence type="ECO:0000259" key="2">
    <source>
        <dbReference type="Pfam" id="PF00248"/>
    </source>
</evidence>
<dbReference type="Gene3D" id="3.20.20.100">
    <property type="entry name" value="NADP-dependent oxidoreductase domain"/>
    <property type="match status" value="1"/>
</dbReference>
<dbReference type="GO" id="GO:0005829">
    <property type="term" value="C:cytosol"/>
    <property type="evidence" value="ECO:0007669"/>
    <property type="project" value="UniProtKB-ARBA"/>
</dbReference>
<keyword evidence="4" id="KW-1185">Reference proteome</keyword>
<dbReference type="SUPFAM" id="SSF51430">
    <property type="entry name" value="NAD(P)-linked oxidoreductase"/>
    <property type="match status" value="1"/>
</dbReference>
<dbReference type="InterPro" id="IPR023210">
    <property type="entry name" value="NADP_OxRdtase_dom"/>
</dbReference>
<evidence type="ECO:0000256" key="1">
    <source>
        <dbReference type="ARBA" id="ARBA00023002"/>
    </source>
</evidence>
<gene>
    <name evidence="3" type="ORF">BZG36_05222</name>
</gene>
<dbReference type="InterPro" id="IPR050523">
    <property type="entry name" value="AKR_Detox_Biosynth"/>
</dbReference>
<dbReference type="Pfam" id="PF00248">
    <property type="entry name" value="Aldo_ket_red"/>
    <property type="match status" value="1"/>
</dbReference>
<dbReference type="GO" id="GO:0016491">
    <property type="term" value="F:oxidoreductase activity"/>
    <property type="evidence" value="ECO:0007669"/>
    <property type="project" value="UniProtKB-KW"/>
</dbReference>
<sequence length="335" mass="37830">MASNKMEYVRLGNSGLKVSKICVGCMSYGSKKWQDWVLEEKEAIDMIKKCYDAGLNFFDTANKLQNYNEVILGKAIKQHNIPRENIVVATKAFGKGMNQPEPLETKHYFVNQKGLSRKNLFEAVDASLERLGLDYIDLYQIHRFDPETPVEETMEALHDIVKSGKVRYIGASSMWAWQFAKMNFVAEKNGWTKFISMQNHYSLMYREEEREMNAYCLDTGIGLIPWGPLAGGKLMGKNRETARAKTQAQVYPNFTEADEAIIDRAAELGKKKGVPASQIALAWILSKPAVSAPNVGIGKEQYLENAIASLSVELSEEDIKYLEEPYVPKNILGHQ</sequence>
<dbReference type="EMBL" id="MVBO01000123">
    <property type="protein sequence ID" value="OZJ02815.1"/>
    <property type="molecule type" value="Genomic_DNA"/>
</dbReference>
<dbReference type="PANTHER" id="PTHR43364:SF15">
    <property type="entry name" value="ARYL-ALCOHOL DEHYDROGENASE AAD16-RELATED"/>
    <property type="match status" value="1"/>
</dbReference>
<dbReference type="Proteomes" id="UP000242875">
    <property type="component" value="Unassembled WGS sequence"/>
</dbReference>
<dbReference type="PANTHER" id="PTHR43364">
    <property type="entry name" value="NADH-SPECIFIC METHYLGLYOXAL REDUCTASE-RELATED"/>
    <property type="match status" value="1"/>
</dbReference>
<dbReference type="CDD" id="cd19079">
    <property type="entry name" value="AKR_EcYajO-like"/>
    <property type="match status" value="1"/>
</dbReference>
<name>A0A261XWR3_9FUNG</name>
<dbReference type="OrthoDB" id="37537at2759"/>
<dbReference type="FunFam" id="3.20.20.100:FF:000004">
    <property type="entry name" value="Oxidoreductase, aldo/keto reductase"/>
    <property type="match status" value="1"/>
</dbReference>